<evidence type="ECO:0000313" key="1">
    <source>
        <dbReference type="EMBL" id="SHJ72650.1"/>
    </source>
</evidence>
<dbReference type="RefSeq" id="WP_073147328.1">
    <property type="nucleotide sequence ID" value="NZ_FRAG01000007.1"/>
</dbReference>
<evidence type="ECO:0000313" key="2">
    <source>
        <dbReference type="Proteomes" id="UP000184465"/>
    </source>
</evidence>
<protein>
    <submittedName>
        <fullName evidence="1">Uncharacterized protein</fullName>
    </submittedName>
</protein>
<organism evidence="1 2">
    <name type="scientific">Paramaledivibacter caminithermalis (strain DSM 15212 / CIP 107654 / DViRD3)</name>
    <name type="common">Clostridium caminithermale</name>
    <dbReference type="NCBI Taxonomy" id="1121301"/>
    <lineage>
        <taxon>Bacteria</taxon>
        <taxon>Bacillati</taxon>
        <taxon>Bacillota</taxon>
        <taxon>Clostridia</taxon>
        <taxon>Peptostreptococcales</taxon>
        <taxon>Caminicellaceae</taxon>
        <taxon>Paramaledivibacter</taxon>
    </lineage>
</organism>
<dbReference type="EMBL" id="FRAG01000007">
    <property type="protein sequence ID" value="SHJ72650.1"/>
    <property type="molecule type" value="Genomic_DNA"/>
</dbReference>
<dbReference type="Proteomes" id="UP000184465">
    <property type="component" value="Unassembled WGS sequence"/>
</dbReference>
<accession>A0A1M6LNB3</accession>
<proteinExistence type="predicted"/>
<sequence>MKVFMDFEEHIAMKEKRSKKMKSKQNYGYKNDLDTMMNKKRKKYKSKLKNNKRLQYDYEDDYYDIDYDIDSFK</sequence>
<name>A0A1M6LNB3_PARC5</name>
<dbReference type="STRING" id="1121301.SAMN02745912_00860"/>
<keyword evidence="2" id="KW-1185">Reference proteome</keyword>
<dbReference type="AlphaFoldDB" id="A0A1M6LNB3"/>
<reference evidence="1 2" key="1">
    <citation type="submission" date="2016-11" db="EMBL/GenBank/DDBJ databases">
        <authorList>
            <person name="Jaros S."/>
            <person name="Januszkiewicz K."/>
            <person name="Wedrychowicz H."/>
        </authorList>
    </citation>
    <scope>NUCLEOTIDE SEQUENCE [LARGE SCALE GENOMIC DNA]</scope>
    <source>
        <strain evidence="1 2">DSM 15212</strain>
    </source>
</reference>
<gene>
    <name evidence="1" type="ORF">SAMN02745912_00860</name>
</gene>